<comment type="caution">
    <text evidence="1">The sequence shown here is derived from an EMBL/GenBank/DDBJ whole genome shotgun (WGS) entry which is preliminary data.</text>
</comment>
<dbReference type="EMBL" id="JAACXV010000239">
    <property type="protein sequence ID" value="KAF7281480.1"/>
    <property type="molecule type" value="Genomic_DNA"/>
</dbReference>
<evidence type="ECO:0000313" key="2">
    <source>
        <dbReference type="Proteomes" id="UP000625711"/>
    </source>
</evidence>
<keyword evidence="2" id="KW-1185">Reference proteome</keyword>
<name>A0A834IIH4_RHYFE</name>
<gene>
    <name evidence="1" type="ORF">GWI33_004726</name>
</gene>
<evidence type="ECO:0000313" key="1">
    <source>
        <dbReference type="EMBL" id="KAF7281480.1"/>
    </source>
</evidence>
<proteinExistence type="predicted"/>
<accession>A0A834IIH4</accession>
<dbReference type="Proteomes" id="UP000625711">
    <property type="component" value="Unassembled WGS sequence"/>
</dbReference>
<dbReference type="AlphaFoldDB" id="A0A834IIH4"/>
<sequence>MFYIENIRATWLDEKHPMAELTPPQYTIFSTRRSGIPNNYTTRETGIYRSLENKSSRPPVQRFADFSEFHTNHISLSHDNGDHDDEQRNIRRCITSDKTRAPKKHSILLASTYTSS</sequence>
<organism evidence="1 2">
    <name type="scientific">Rhynchophorus ferrugineus</name>
    <name type="common">Red palm weevil</name>
    <name type="synonym">Curculio ferrugineus</name>
    <dbReference type="NCBI Taxonomy" id="354439"/>
    <lineage>
        <taxon>Eukaryota</taxon>
        <taxon>Metazoa</taxon>
        <taxon>Ecdysozoa</taxon>
        <taxon>Arthropoda</taxon>
        <taxon>Hexapoda</taxon>
        <taxon>Insecta</taxon>
        <taxon>Pterygota</taxon>
        <taxon>Neoptera</taxon>
        <taxon>Endopterygota</taxon>
        <taxon>Coleoptera</taxon>
        <taxon>Polyphaga</taxon>
        <taxon>Cucujiformia</taxon>
        <taxon>Curculionidae</taxon>
        <taxon>Dryophthorinae</taxon>
        <taxon>Rhynchophorus</taxon>
    </lineage>
</organism>
<protein>
    <submittedName>
        <fullName evidence="1">Uncharacterized protein</fullName>
    </submittedName>
</protein>
<reference evidence="1" key="1">
    <citation type="submission" date="2020-08" db="EMBL/GenBank/DDBJ databases">
        <title>Genome sequencing and assembly of the red palm weevil Rhynchophorus ferrugineus.</title>
        <authorList>
            <person name="Dias G.B."/>
            <person name="Bergman C.M."/>
            <person name="Manee M."/>
        </authorList>
    </citation>
    <scope>NUCLEOTIDE SEQUENCE</scope>
    <source>
        <strain evidence="1">AA-2017</strain>
        <tissue evidence="1">Whole larva</tissue>
    </source>
</reference>